<dbReference type="Proteomes" id="UP001281614">
    <property type="component" value="Unassembled WGS sequence"/>
</dbReference>
<comment type="caution">
    <text evidence="1">The sequence shown here is derived from an EMBL/GenBank/DDBJ whole genome shotgun (WGS) entry which is preliminary data.</text>
</comment>
<proteinExistence type="predicted"/>
<sequence length="83" mass="9646">MRARFFHFVLRERTKGTARDFFFFFSLCLAANGKLQEIEFLGKLRRWSLLPVPGTQPGDNTYLGQWRGYRGALSSLNIQAFLN</sequence>
<keyword evidence="2" id="KW-1185">Reference proteome</keyword>
<organism evidence="1 2">
    <name type="scientific">Colletotrichum kahawae</name>
    <name type="common">Coffee berry disease fungus</name>
    <dbReference type="NCBI Taxonomy" id="34407"/>
    <lineage>
        <taxon>Eukaryota</taxon>
        <taxon>Fungi</taxon>
        <taxon>Dikarya</taxon>
        <taxon>Ascomycota</taxon>
        <taxon>Pezizomycotina</taxon>
        <taxon>Sordariomycetes</taxon>
        <taxon>Hypocreomycetidae</taxon>
        <taxon>Glomerellales</taxon>
        <taxon>Glomerellaceae</taxon>
        <taxon>Colletotrichum</taxon>
        <taxon>Colletotrichum gloeosporioides species complex</taxon>
    </lineage>
</organism>
<accession>A0AAD9YCF7</accession>
<protein>
    <submittedName>
        <fullName evidence="1">Uncharacterized protein</fullName>
    </submittedName>
</protein>
<evidence type="ECO:0000313" key="1">
    <source>
        <dbReference type="EMBL" id="KAK2755315.1"/>
    </source>
</evidence>
<dbReference type="AlphaFoldDB" id="A0AAD9YCF7"/>
<dbReference type="EMBL" id="VYYT01000222">
    <property type="protein sequence ID" value="KAK2755315.1"/>
    <property type="molecule type" value="Genomic_DNA"/>
</dbReference>
<name>A0AAD9YCF7_COLKA</name>
<gene>
    <name evidence="1" type="ORF">CKAH01_01207</name>
</gene>
<evidence type="ECO:0000313" key="2">
    <source>
        <dbReference type="Proteomes" id="UP001281614"/>
    </source>
</evidence>
<reference evidence="1" key="1">
    <citation type="submission" date="2023-02" db="EMBL/GenBank/DDBJ databases">
        <title>Colletotrichum kahawae CIFC_Que2 genome sequencing and assembly.</title>
        <authorList>
            <person name="Baroncelli R."/>
        </authorList>
    </citation>
    <scope>NUCLEOTIDE SEQUENCE</scope>
    <source>
        <strain evidence="1">CIFC_Que2</strain>
    </source>
</reference>